<dbReference type="SUPFAM" id="SSF53590">
    <property type="entry name" value="Nucleoside hydrolase"/>
    <property type="match status" value="1"/>
</dbReference>
<evidence type="ECO:0000259" key="2">
    <source>
        <dbReference type="Pfam" id="PF07632"/>
    </source>
</evidence>
<evidence type="ECO:0000256" key="1">
    <source>
        <dbReference type="SAM" id="SignalP"/>
    </source>
</evidence>
<feature type="domain" description="Cellulose-binding Sde182 nucleoside hydrolase-like" evidence="2">
    <location>
        <begin position="24"/>
        <end position="286"/>
    </location>
</feature>
<protein>
    <submittedName>
        <fullName evidence="4">DUF1593 domain-containing protein</fullName>
    </submittedName>
</protein>
<accession>A0ABT6YRZ1</accession>
<dbReference type="InterPro" id="IPR036452">
    <property type="entry name" value="Ribo_hydro-like"/>
</dbReference>
<sequence length="465" mass="53149">MKKIIMLLLWFCVFESMAQHTKPRVIVLTDGEVDDQSSMVRFLLYANDFDVEAIIETNSVFQRLGHSKEGWLKKQLDAYEKDYPNLIKHDPNYPTALSLREKCFIGDEDSSHIVVNHFASKRLAGMKPQINPDQWADTDGSDRIVAILLKNDPRPVYIQAWGGGNTAAKAFAKLKKLYPSQYAKAIAKVVMYNIWYQDGAGSYIETFHPDATMLISYHFSGTWDYGSQSKTKQFVTDKLHNGKGNLCKLYPQKDISEGDSPSFLYTIPNGLRSYENPTFGGWGGLFCKVNGFKNIYRDTDKGNYARWIEYANNDFEARLKWCETDLYAQANHKPIVNIKNGLNLTVKSGETVVLEAEYSDPDPLDIDGLWESYKAVFEQQGIDRVKFAPIAEKNWKKCEPYWWQFEEAGTYKGFIQLSKTDEAQLTFIAPKVDKPCTIHLILEVTDRAIPRLTSFNRVIITVVPK</sequence>
<dbReference type="Pfam" id="PF07632">
    <property type="entry name" value="Sde182_NH-like"/>
    <property type="match status" value="1"/>
</dbReference>
<dbReference type="Gene3D" id="2.60.40.10">
    <property type="entry name" value="Immunoglobulins"/>
    <property type="match status" value="1"/>
</dbReference>
<evidence type="ECO:0000313" key="5">
    <source>
        <dbReference type="Proteomes" id="UP001236569"/>
    </source>
</evidence>
<keyword evidence="5" id="KW-1185">Reference proteome</keyword>
<organism evidence="4 5">
    <name type="scientific">Flectobacillus longus</name>
    <dbReference type="NCBI Taxonomy" id="2984207"/>
    <lineage>
        <taxon>Bacteria</taxon>
        <taxon>Pseudomonadati</taxon>
        <taxon>Bacteroidota</taxon>
        <taxon>Cytophagia</taxon>
        <taxon>Cytophagales</taxon>
        <taxon>Flectobacillaceae</taxon>
        <taxon>Flectobacillus</taxon>
    </lineage>
</organism>
<feature type="signal peptide" evidence="1">
    <location>
        <begin position="1"/>
        <end position="18"/>
    </location>
</feature>
<dbReference type="Proteomes" id="UP001236569">
    <property type="component" value="Unassembled WGS sequence"/>
</dbReference>
<feature type="domain" description="Cellulose-binding Sde182 C-terminal" evidence="3">
    <location>
        <begin position="401"/>
        <end position="462"/>
    </location>
</feature>
<dbReference type="Gene3D" id="3.90.245.10">
    <property type="entry name" value="Ribonucleoside hydrolase-like"/>
    <property type="match status" value="1"/>
</dbReference>
<dbReference type="InterPro" id="IPR013783">
    <property type="entry name" value="Ig-like_fold"/>
</dbReference>
<dbReference type="EMBL" id="JASHID010000016">
    <property type="protein sequence ID" value="MDI9866341.1"/>
    <property type="molecule type" value="Genomic_DNA"/>
</dbReference>
<dbReference type="InterPro" id="IPR048527">
    <property type="entry name" value="Sde182_C"/>
</dbReference>
<dbReference type="Pfam" id="PF21027">
    <property type="entry name" value="Sde0182_C"/>
    <property type="match status" value="1"/>
</dbReference>
<gene>
    <name evidence="4" type="ORF">QM480_18520</name>
</gene>
<feature type="chain" id="PRO_5046351538" evidence="1">
    <location>
        <begin position="19"/>
        <end position="465"/>
    </location>
</feature>
<dbReference type="RefSeq" id="WP_283371172.1">
    <property type="nucleotide sequence ID" value="NZ_JASHID010000016.1"/>
</dbReference>
<name>A0ABT6YRZ1_9BACT</name>
<proteinExistence type="predicted"/>
<reference evidence="4 5" key="1">
    <citation type="submission" date="2023-05" db="EMBL/GenBank/DDBJ databases">
        <title>Novel species of genus Flectobacillus isolated from stream in China.</title>
        <authorList>
            <person name="Lu H."/>
        </authorList>
    </citation>
    <scope>NUCLEOTIDE SEQUENCE [LARGE SCALE GENOMIC DNA]</scope>
    <source>
        <strain evidence="4 5">DC10W</strain>
    </source>
</reference>
<evidence type="ECO:0000313" key="4">
    <source>
        <dbReference type="EMBL" id="MDI9866341.1"/>
    </source>
</evidence>
<dbReference type="InterPro" id="IPR011483">
    <property type="entry name" value="Sde182_NH-like"/>
</dbReference>
<comment type="caution">
    <text evidence="4">The sequence shown here is derived from an EMBL/GenBank/DDBJ whole genome shotgun (WGS) entry which is preliminary data.</text>
</comment>
<evidence type="ECO:0000259" key="3">
    <source>
        <dbReference type="Pfam" id="PF21027"/>
    </source>
</evidence>
<keyword evidence="1" id="KW-0732">Signal</keyword>